<evidence type="ECO:0000313" key="7">
    <source>
        <dbReference type="Proteomes" id="UP000477911"/>
    </source>
</evidence>
<keyword evidence="7" id="KW-1185">Reference proteome</keyword>
<dbReference type="InterPro" id="IPR050176">
    <property type="entry name" value="LTTR"/>
</dbReference>
<keyword evidence="4" id="KW-0804">Transcription</keyword>
<dbReference type="InterPro" id="IPR036390">
    <property type="entry name" value="WH_DNA-bd_sf"/>
</dbReference>
<dbReference type="FunFam" id="1.10.10.10:FF:000001">
    <property type="entry name" value="LysR family transcriptional regulator"/>
    <property type="match status" value="1"/>
</dbReference>
<evidence type="ECO:0000256" key="4">
    <source>
        <dbReference type="ARBA" id="ARBA00023163"/>
    </source>
</evidence>
<name>A0A6L7G2W0_9RHOB</name>
<dbReference type="InterPro" id="IPR036388">
    <property type="entry name" value="WH-like_DNA-bd_sf"/>
</dbReference>
<sequence length="298" mass="32043">MIWLPSAANLHHHGRMIHRPLNLEELRTFVAIHEAGTFRAAALRVHLSPSAVSLQIGNLEALLGCRLFHRNARGVMLTEEGERLLPQARDLLRLSQATLSDFQGDAVRGGLQLSAPHDLGVSLVPDLLRRLREVHPGLRIDVQLARTDQVIESFTAGRSAVALFNDVGPAALPVEDLASEPLLWLEARGGRACETAPLPLAVAEPGCAWREAALAALSREGIGYRIAYGSDTSMGQLAALRADLAVAALPRSMLGHDLQEVPAARGLPALPRTHIRVAQDGSALAGAVAQTLRRMPLR</sequence>
<dbReference type="Gene3D" id="1.10.10.10">
    <property type="entry name" value="Winged helix-like DNA-binding domain superfamily/Winged helix DNA-binding domain"/>
    <property type="match status" value="1"/>
</dbReference>
<organism evidence="6 7">
    <name type="scientific">Pseudooceanicola albus</name>
    <dbReference type="NCBI Taxonomy" id="2692189"/>
    <lineage>
        <taxon>Bacteria</taxon>
        <taxon>Pseudomonadati</taxon>
        <taxon>Pseudomonadota</taxon>
        <taxon>Alphaproteobacteria</taxon>
        <taxon>Rhodobacterales</taxon>
        <taxon>Paracoccaceae</taxon>
        <taxon>Pseudooceanicola</taxon>
    </lineage>
</organism>
<evidence type="ECO:0000313" key="6">
    <source>
        <dbReference type="EMBL" id="MXN17776.1"/>
    </source>
</evidence>
<dbReference type="InterPro" id="IPR000847">
    <property type="entry name" value="LysR_HTH_N"/>
</dbReference>
<dbReference type="Pfam" id="PF03466">
    <property type="entry name" value="LysR_substrate"/>
    <property type="match status" value="1"/>
</dbReference>
<dbReference type="Pfam" id="PF00126">
    <property type="entry name" value="HTH_1"/>
    <property type="match status" value="1"/>
</dbReference>
<reference evidence="6 7" key="1">
    <citation type="submission" date="2019-12" db="EMBL/GenBank/DDBJ databases">
        <authorList>
            <person name="Li M."/>
        </authorList>
    </citation>
    <scope>NUCLEOTIDE SEQUENCE [LARGE SCALE GENOMIC DNA]</scope>
    <source>
        <strain evidence="6 7">GBMRC 2024</strain>
    </source>
</reference>
<keyword evidence="3" id="KW-0238">DNA-binding</keyword>
<dbReference type="SUPFAM" id="SSF53850">
    <property type="entry name" value="Periplasmic binding protein-like II"/>
    <property type="match status" value="1"/>
</dbReference>
<keyword evidence="2" id="KW-0805">Transcription regulation</keyword>
<accession>A0A6L7G2W0</accession>
<evidence type="ECO:0000256" key="3">
    <source>
        <dbReference type="ARBA" id="ARBA00023125"/>
    </source>
</evidence>
<evidence type="ECO:0000259" key="5">
    <source>
        <dbReference type="PROSITE" id="PS50931"/>
    </source>
</evidence>
<dbReference type="InterPro" id="IPR005119">
    <property type="entry name" value="LysR_subst-bd"/>
</dbReference>
<proteinExistence type="inferred from homology"/>
<dbReference type="SUPFAM" id="SSF46785">
    <property type="entry name" value="Winged helix' DNA-binding domain"/>
    <property type="match status" value="1"/>
</dbReference>
<dbReference type="EMBL" id="WUMU01000006">
    <property type="protein sequence ID" value="MXN17776.1"/>
    <property type="molecule type" value="Genomic_DNA"/>
</dbReference>
<dbReference type="Proteomes" id="UP000477911">
    <property type="component" value="Unassembled WGS sequence"/>
</dbReference>
<protein>
    <submittedName>
        <fullName evidence="6">LysR family transcriptional regulator</fullName>
    </submittedName>
</protein>
<gene>
    <name evidence="6" type="ORF">GR170_08020</name>
</gene>
<evidence type="ECO:0000256" key="2">
    <source>
        <dbReference type="ARBA" id="ARBA00023015"/>
    </source>
</evidence>
<comment type="caution">
    <text evidence="6">The sequence shown here is derived from an EMBL/GenBank/DDBJ whole genome shotgun (WGS) entry which is preliminary data.</text>
</comment>
<evidence type="ECO:0000256" key="1">
    <source>
        <dbReference type="ARBA" id="ARBA00009437"/>
    </source>
</evidence>
<dbReference type="PANTHER" id="PTHR30579:SF7">
    <property type="entry name" value="HTH-TYPE TRANSCRIPTIONAL REGULATOR LRHA-RELATED"/>
    <property type="match status" value="1"/>
</dbReference>
<feature type="domain" description="HTH lysR-type" evidence="5">
    <location>
        <begin position="21"/>
        <end position="78"/>
    </location>
</feature>
<comment type="similarity">
    <text evidence="1">Belongs to the LysR transcriptional regulatory family.</text>
</comment>
<dbReference type="PANTHER" id="PTHR30579">
    <property type="entry name" value="TRANSCRIPTIONAL REGULATOR"/>
    <property type="match status" value="1"/>
</dbReference>
<dbReference type="Gene3D" id="3.40.190.10">
    <property type="entry name" value="Periplasmic binding protein-like II"/>
    <property type="match status" value="2"/>
</dbReference>
<dbReference type="GO" id="GO:0003677">
    <property type="term" value="F:DNA binding"/>
    <property type="evidence" value="ECO:0007669"/>
    <property type="project" value="UniProtKB-KW"/>
</dbReference>
<dbReference type="AlphaFoldDB" id="A0A6L7G2W0"/>
<dbReference type="GO" id="GO:0003700">
    <property type="term" value="F:DNA-binding transcription factor activity"/>
    <property type="evidence" value="ECO:0007669"/>
    <property type="project" value="InterPro"/>
</dbReference>
<dbReference type="PROSITE" id="PS50931">
    <property type="entry name" value="HTH_LYSR"/>
    <property type="match status" value="1"/>
</dbReference>